<dbReference type="NCBIfam" id="TIGR03178">
    <property type="entry name" value="allantoinase"/>
    <property type="match status" value="1"/>
</dbReference>
<evidence type="ECO:0000256" key="10">
    <source>
        <dbReference type="ARBA" id="ARBA00022801"/>
    </source>
</evidence>
<dbReference type="PANTHER" id="PTHR43668">
    <property type="entry name" value="ALLANTOINASE"/>
    <property type="match status" value="1"/>
</dbReference>
<dbReference type="InterPro" id="IPR050138">
    <property type="entry name" value="DHOase/Allantoinase_Hydrolase"/>
</dbReference>
<evidence type="ECO:0000259" key="12">
    <source>
        <dbReference type="Pfam" id="PF01979"/>
    </source>
</evidence>
<dbReference type="Gene3D" id="2.30.40.10">
    <property type="entry name" value="Urease, subunit C, domain 1"/>
    <property type="match status" value="1"/>
</dbReference>
<dbReference type="GO" id="GO:0005737">
    <property type="term" value="C:cytoplasm"/>
    <property type="evidence" value="ECO:0007669"/>
    <property type="project" value="TreeGrafter"/>
</dbReference>
<dbReference type="InterPro" id="IPR006680">
    <property type="entry name" value="Amidohydro-rel"/>
</dbReference>
<sequence>MFDLIIKNANIVTAERMFSGSVAVSGEKIGALLPADTTELAHSVIDADHAFLFPGLIDAHVHFNDPGFEWREDFSHATQAAALGGITTVVDMPLQNEPALTDQTIFERKHQLLKKKAYIDYAFWGGMINDNLDKLRELNECGVTSFKSFLAPVSNDYTSLDYGRVRKGLEIIKEFNGLAGFHCEDFGIISYNETTAVRKGKTSREDYLQARPVVAELIAVQSIIELSREIGTRVHICHVSHPLVAEAIKRAKYEGVPITAETCPHYLVFNTKQFLEKGMYFKCAPPLRSKEASESLWDYVKDGTLDLIASDHSPCAPKEKSETEGSFKAWGGISGVQTSLQVMFHEIKKRGWSPTILSRMMSRNPAEVFGISKRKGELTPGYDADFVLVDPKIEWEIKEDQLAYLNKQSAFIGYKGVGLPICTILRGQVITENRTVVGKSGEGKLLRRER</sequence>
<evidence type="ECO:0000313" key="14">
    <source>
        <dbReference type="Proteomes" id="UP000198752"/>
    </source>
</evidence>
<dbReference type="InterPro" id="IPR011059">
    <property type="entry name" value="Metal-dep_hydrolase_composite"/>
</dbReference>
<protein>
    <recommendedName>
        <fullName evidence="8">allantoinase</fullName>
        <ecNumber evidence="8">3.5.2.5</ecNumber>
    </recommendedName>
</protein>
<dbReference type="GO" id="GO:0000256">
    <property type="term" value="P:allantoin catabolic process"/>
    <property type="evidence" value="ECO:0007669"/>
    <property type="project" value="InterPro"/>
</dbReference>
<dbReference type="OrthoDB" id="9765462at2"/>
<dbReference type="PANTHER" id="PTHR43668:SF2">
    <property type="entry name" value="ALLANTOINASE"/>
    <property type="match status" value="1"/>
</dbReference>
<feature type="domain" description="Amidohydrolase-related" evidence="12">
    <location>
        <begin position="51"/>
        <end position="111"/>
    </location>
</feature>
<proteinExistence type="inferred from homology"/>
<evidence type="ECO:0000256" key="4">
    <source>
        <dbReference type="ARBA" id="ARBA00008829"/>
    </source>
</evidence>
<dbReference type="AlphaFoldDB" id="A0A1I2QT80"/>
<dbReference type="InterPro" id="IPR032466">
    <property type="entry name" value="Metal_Hydrolase"/>
</dbReference>
<dbReference type="PROSITE" id="PS00482">
    <property type="entry name" value="DIHYDROOROTASE_1"/>
    <property type="match status" value="1"/>
</dbReference>
<keyword evidence="11" id="KW-0862">Zinc</keyword>
<dbReference type="FunFam" id="3.20.20.140:FF:000174">
    <property type="entry name" value="Dihydropyrimidinase-related protein 2"/>
    <property type="match status" value="1"/>
</dbReference>
<evidence type="ECO:0000256" key="3">
    <source>
        <dbReference type="ARBA" id="ARBA00004968"/>
    </source>
</evidence>
<dbReference type="NCBIfam" id="TIGR00857">
    <property type="entry name" value="pyrC_multi"/>
    <property type="match status" value="1"/>
</dbReference>
<comment type="pathway">
    <text evidence="3">Nitrogen metabolism; (S)-allantoin degradation; allantoate from (S)-allantoin: step 1/1.</text>
</comment>
<name>A0A1I2QT80_9BACL</name>
<dbReference type="GO" id="GO:0008270">
    <property type="term" value="F:zinc ion binding"/>
    <property type="evidence" value="ECO:0007669"/>
    <property type="project" value="InterPro"/>
</dbReference>
<feature type="domain" description="Amidohydrolase-related" evidence="12">
    <location>
        <begin position="246"/>
        <end position="429"/>
    </location>
</feature>
<dbReference type="EC" id="3.5.2.5" evidence="8"/>
<comment type="similarity">
    <text evidence="6">Belongs to the metallo-dependent hydrolases superfamily. Allantoinase family.</text>
</comment>
<evidence type="ECO:0000256" key="8">
    <source>
        <dbReference type="ARBA" id="ARBA00012863"/>
    </source>
</evidence>
<dbReference type="InterPro" id="IPR017593">
    <property type="entry name" value="Allantoinase"/>
</dbReference>
<comment type="similarity">
    <text evidence="5">Belongs to the metallo-dependent hydrolases superfamily. DHOase family. Class I DHOase subfamily.</text>
</comment>
<evidence type="ECO:0000256" key="11">
    <source>
        <dbReference type="ARBA" id="ARBA00022833"/>
    </source>
</evidence>
<dbReference type="RefSeq" id="WP_093671281.1">
    <property type="nucleotide sequence ID" value="NZ_FOOY01000008.1"/>
</dbReference>
<comment type="function">
    <text evidence="2">Catalyzes the reversible cyclization of carbamoyl aspartate to dihydroorotate.</text>
</comment>
<evidence type="ECO:0000256" key="5">
    <source>
        <dbReference type="ARBA" id="ARBA00010286"/>
    </source>
</evidence>
<dbReference type="STRING" id="269670.SAMN02982927_01319"/>
<dbReference type="SUPFAM" id="SSF51338">
    <property type="entry name" value="Composite domain of metallo-dependent hydrolases"/>
    <property type="match status" value="1"/>
</dbReference>
<comment type="subunit">
    <text evidence="7">Homotetramer.</text>
</comment>
<reference evidence="14" key="1">
    <citation type="submission" date="2016-10" db="EMBL/GenBank/DDBJ databases">
        <authorList>
            <person name="Varghese N."/>
            <person name="Submissions S."/>
        </authorList>
    </citation>
    <scope>NUCLEOTIDE SEQUENCE [LARGE SCALE GENOMIC DNA]</scope>
    <source>
        <strain evidence="14">ATCC 700379</strain>
    </source>
</reference>
<dbReference type="SUPFAM" id="SSF51556">
    <property type="entry name" value="Metallo-dependent hydrolases"/>
    <property type="match status" value="1"/>
</dbReference>
<dbReference type="InterPro" id="IPR002195">
    <property type="entry name" value="Dihydroorotase_CS"/>
</dbReference>
<dbReference type="GO" id="GO:0006145">
    <property type="term" value="P:purine nucleobase catabolic process"/>
    <property type="evidence" value="ECO:0007669"/>
    <property type="project" value="TreeGrafter"/>
</dbReference>
<evidence type="ECO:0000256" key="1">
    <source>
        <dbReference type="ARBA" id="ARBA00001947"/>
    </source>
</evidence>
<keyword evidence="9" id="KW-0479">Metal-binding</keyword>
<evidence type="ECO:0000256" key="6">
    <source>
        <dbReference type="ARBA" id="ARBA00010368"/>
    </source>
</evidence>
<comment type="cofactor">
    <cofactor evidence="1">
        <name>Zn(2+)</name>
        <dbReference type="ChEBI" id="CHEBI:29105"/>
    </cofactor>
</comment>
<comment type="similarity">
    <text evidence="4">Belongs to the metallo-dependent hydrolases superfamily. Hydantoinase/dihydropyrimidinase family.</text>
</comment>
<accession>A0A1I2QT80</accession>
<evidence type="ECO:0000256" key="7">
    <source>
        <dbReference type="ARBA" id="ARBA00011881"/>
    </source>
</evidence>
<dbReference type="GO" id="GO:0004038">
    <property type="term" value="F:allantoinase activity"/>
    <property type="evidence" value="ECO:0007669"/>
    <property type="project" value="UniProtKB-EC"/>
</dbReference>
<keyword evidence="10" id="KW-0378">Hydrolase</keyword>
<evidence type="ECO:0000256" key="2">
    <source>
        <dbReference type="ARBA" id="ARBA00002368"/>
    </source>
</evidence>
<evidence type="ECO:0000256" key="9">
    <source>
        <dbReference type="ARBA" id="ARBA00022723"/>
    </source>
</evidence>
<dbReference type="EMBL" id="FOOY01000008">
    <property type="protein sequence ID" value="SFG31554.1"/>
    <property type="molecule type" value="Genomic_DNA"/>
</dbReference>
<organism evidence="13 14">
    <name type="scientific">Sporolactobacillus nakayamae</name>
    <dbReference type="NCBI Taxonomy" id="269670"/>
    <lineage>
        <taxon>Bacteria</taxon>
        <taxon>Bacillati</taxon>
        <taxon>Bacillota</taxon>
        <taxon>Bacilli</taxon>
        <taxon>Bacillales</taxon>
        <taxon>Sporolactobacillaceae</taxon>
        <taxon>Sporolactobacillus</taxon>
    </lineage>
</organism>
<dbReference type="Gene3D" id="3.20.20.140">
    <property type="entry name" value="Metal-dependent hydrolases"/>
    <property type="match status" value="1"/>
</dbReference>
<keyword evidence="14" id="KW-1185">Reference proteome</keyword>
<dbReference type="GO" id="GO:0050897">
    <property type="term" value="F:cobalt ion binding"/>
    <property type="evidence" value="ECO:0007669"/>
    <property type="project" value="InterPro"/>
</dbReference>
<dbReference type="Proteomes" id="UP000198752">
    <property type="component" value="Unassembled WGS sequence"/>
</dbReference>
<evidence type="ECO:0000313" key="13">
    <source>
        <dbReference type="EMBL" id="SFG31554.1"/>
    </source>
</evidence>
<gene>
    <name evidence="13" type="ORF">SAMN02982927_01319</name>
</gene>
<dbReference type="Pfam" id="PF01979">
    <property type="entry name" value="Amidohydro_1"/>
    <property type="match status" value="2"/>
</dbReference>